<gene>
    <name evidence="2" type="ORF">PIB30_080719</name>
</gene>
<organism evidence="2 3">
    <name type="scientific">Stylosanthes scabra</name>
    <dbReference type="NCBI Taxonomy" id="79078"/>
    <lineage>
        <taxon>Eukaryota</taxon>
        <taxon>Viridiplantae</taxon>
        <taxon>Streptophyta</taxon>
        <taxon>Embryophyta</taxon>
        <taxon>Tracheophyta</taxon>
        <taxon>Spermatophyta</taxon>
        <taxon>Magnoliopsida</taxon>
        <taxon>eudicotyledons</taxon>
        <taxon>Gunneridae</taxon>
        <taxon>Pentapetalae</taxon>
        <taxon>rosids</taxon>
        <taxon>fabids</taxon>
        <taxon>Fabales</taxon>
        <taxon>Fabaceae</taxon>
        <taxon>Papilionoideae</taxon>
        <taxon>50 kb inversion clade</taxon>
        <taxon>dalbergioids sensu lato</taxon>
        <taxon>Dalbergieae</taxon>
        <taxon>Pterocarpus clade</taxon>
        <taxon>Stylosanthes</taxon>
    </lineage>
</organism>
<comment type="caution">
    <text evidence="2">The sequence shown here is derived from an EMBL/GenBank/DDBJ whole genome shotgun (WGS) entry which is preliminary data.</text>
</comment>
<feature type="region of interest" description="Disordered" evidence="1">
    <location>
        <begin position="1"/>
        <end position="26"/>
    </location>
</feature>
<reference evidence="2 3" key="1">
    <citation type="journal article" date="2023" name="Plants (Basel)">
        <title>Bridging the Gap: Combining Genomics and Transcriptomics Approaches to Understand Stylosanthes scabra, an Orphan Legume from the Brazilian Caatinga.</title>
        <authorList>
            <person name="Ferreira-Neto J.R.C."/>
            <person name="da Silva M.D."/>
            <person name="Binneck E."/>
            <person name="de Melo N.F."/>
            <person name="da Silva R.H."/>
            <person name="de Melo A.L.T.M."/>
            <person name="Pandolfi V."/>
            <person name="Bustamante F.O."/>
            <person name="Brasileiro-Vidal A.C."/>
            <person name="Benko-Iseppon A.M."/>
        </authorList>
    </citation>
    <scope>NUCLEOTIDE SEQUENCE [LARGE SCALE GENOMIC DNA]</scope>
    <source>
        <tissue evidence="2">Leaves</tissue>
    </source>
</reference>
<proteinExistence type="predicted"/>
<protein>
    <submittedName>
        <fullName evidence="2">Uncharacterized protein</fullName>
    </submittedName>
</protein>
<evidence type="ECO:0000256" key="1">
    <source>
        <dbReference type="SAM" id="MobiDB-lite"/>
    </source>
</evidence>
<accession>A0ABU6ZQE0</accession>
<name>A0ABU6ZQE0_9FABA</name>
<keyword evidence="3" id="KW-1185">Reference proteome</keyword>
<sequence length="89" mass="9399">EVGPAPKSSPRFESERIPNPGGFPSSVSNRVLFFCRATILSSNTSVQESASRFGPALRLSGRSWAESAAFGASRLNPGLTPVHLSEPGQ</sequence>
<evidence type="ECO:0000313" key="2">
    <source>
        <dbReference type="EMBL" id="MED6224125.1"/>
    </source>
</evidence>
<dbReference type="Proteomes" id="UP001341840">
    <property type="component" value="Unassembled WGS sequence"/>
</dbReference>
<dbReference type="EMBL" id="JASCZI010273044">
    <property type="protein sequence ID" value="MED6224125.1"/>
    <property type="molecule type" value="Genomic_DNA"/>
</dbReference>
<feature type="non-terminal residue" evidence="2">
    <location>
        <position position="1"/>
    </location>
</feature>
<evidence type="ECO:0000313" key="3">
    <source>
        <dbReference type="Proteomes" id="UP001341840"/>
    </source>
</evidence>